<name>A0AAD5VH79_9APHY</name>
<dbReference type="SUPFAM" id="SSF81383">
    <property type="entry name" value="F-box domain"/>
    <property type="match status" value="1"/>
</dbReference>
<keyword evidence="3" id="KW-1185">Reference proteome</keyword>
<evidence type="ECO:0000313" key="2">
    <source>
        <dbReference type="EMBL" id="KAJ3492361.1"/>
    </source>
</evidence>
<organism evidence="2 3">
    <name type="scientific">Meripilus lineatus</name>
    <dbReference type="NCBI Taxonomy" id="2056292"/>
    <lineage>
        <taxon>Eukaryota</taxon>
        <taxon>Fungi</taxon>
        <taxon>Dikarya</taxon>
        <taxon>Basidiomycota</taxon>
        <taxon>Agaricomycotina</taxon>
        <taxon>Agaricomycetes</taxon>
        <taxon>Polyporales</taxon>
        <taxon>Meripilaceae</taxon>
        <taxon>Meripilus</taxon>
    </lineage>
</organism>
<dbReference type="EMBL" id="JANAWD010000001">
    <property type="protein sequence ID" value="KAJ3492361.1"/>
    <property type="molecule type" value="Genomic_DNA"/>
</dbReference>
<dbReference type="InterPro" id="IPR001810">
    <property type="entry name" value="F-box_dom"/>
</dbReference>
<sequence length="561" mass="64343">MDQQGGLEGFIDMPVEIVAEALQYLWPMDLLSLTMTSKEFRKFLTQARSKFVWKLARQNAEFDVDCPRVLNEPQFANLVFNKYCHICKKPDVGDIDWNHFTRVCEKCYEKFRGNTSDAEFVEHYRTAFQERRKDAAACEEMHSQRRIMMSNRTSARYIAIKAKLSTLGWGEELEKPTVEFHLRRDPRVCLPILLTEQEWKTLESGLNDLMAKIQASQSVKQHWSALRPRFQYLALAISSLRRQESLKLQFARARDMASFPEFRKIIESPPDVNVTQKSFEKLRPLLPAMLSDWTTQVERLLRGRVVDILAAHGIPIPTDRLTDGLDPLSLAIAFMFICKDCKTGRQFPEVISHSCSLQKFHNCEEAILENDSVAGYEWCASEVLGEGDGIQNRVDLAVEAAVSVIKMYGYDPSEVTAETMDQSDIRLTCRRNCRQRWVDQVPEVMHWRRAITHAVFEHKGTYTSREDGIRPPVWKVASKEEVAKAREKEKSGQAGWQPSASDNAWVCNHCNNPDLSTKEDLQSHLRIGHSVKNPTDSDIRCDPHCGVLYAKKTKKPQTGQS</sequence>
<accession>A0AAD5VH79</accession>
<comment type="caution">
    <text evidence="2">The sequence shown here is derived from an EMBL/GenBank/DDBJ whole genome shotgun (WGS) entry which is preliminary data.</text>
</comment>
<evidence type="ECO:0000313" key="3">
    <source>
        <dbReference type="Proteomes" id="UP001212997"/>
    </source>
</evidence>
<proteinExistence type="predicted"/>
<dbReference type="PROSITE" id="PS50181">
    <property type="entry name" value="FBOX"/>
    <property type="match status" value="1"/>
</dbReference>
<protein>
    <recommendedName>
        <fullName evidence="1">F-box domain-containing protein</fullName>
    </recommendedName>
</protein>
<reference evidence="2" key="1">
    <citation type="submission" date="2022-07" db="EMBL/GenBank/DDBJ databases">
        <title>Genome Sequence of Physisporinus lineatus.</title>
        <authorList>
            <person name="Buettner E."/>
        </authorList>
    </citation>
    <scope>NUCLEOTIDE SEQUENCE</scope>
    <source>
        <strain evidence="2">VT162</strain>
    </source>
</reference>
<gene>
    <name evidence="2" type="ORF">NLI96_g11</name>
</gene>
<dbReference type="Proteomes" id="UP001212997">
    <property type="component" value="Unassembled WGS sequence"/>
</dbReference>
<dbReference type="InterPro" id="IPR036047">
    <property type="entry name" value="F-box-like_dom_sf"/>
</dbReference>
<evidence type="ECO:0000259" key="1">
    <source>
        <dbReference type="PROSITE" id="PS50181"/>
    </source>
</evidence>
<feature type="domain" description="F-box" evidence="1">
    <location>
        <begin position="7"/>
        <end position="56"/>
    </location>
</feature>
<dbReference type="AlphaFoldDB" id="A0AAD5VH79"/>